<dbReference type="Proteomes" id="UP000183671">
    <property type="component" value="Unassembled WGS sequence"/>
</dbReference>
<dbReference type="RefSeq" id="WP_049504769.1">
    <property type="nucleotide sequence ID" value="NZ_CP019562.1"/>
</dbReference>
<feature type="transmembrane region" description="Helical" evidence="1">
    <location>
        <begin position="47"/>
        <end position="71"/>
    </location>
</feature>
<accession>A0A1L8Q4Y0</accession>
<feature type="transmembrane region" description="Helical" evidence="1">
    <location>
        <begin position="6"/>
        <end position="26"/>
    </location>
</feature>
<name>A0A1L8Q4Y0_STROR</name>
<dbReference type="AlphaFoldDB" id="A0A1L8Q4Y0"/>
<proteinExistence type="predicted"/>
<organism evidence="2 3">
    <name type="scientific">Streptococcus oralis</name>
    <dbReference type="NCBI Taxonomy" id="1303"/>
    <lineage>
        <taxon>Bacteria</taxon>
        <taxon>Bacillati</taxon>
        <taxon>Bacillota</taxon>
        <taxon>Bacilli</taxon>
        <taxon>Lactobacillales</taxon>
        <taxon>Streptococcaceae</taxon>
        <taxon>Streptococcus</taxon>
    </lineage>
</organism>
<feature type="transmembrane region" description="Helical" evidence="1">
    <location>
        <begin position="111"/>
        <end position="129"/>
    </location>
</feature>
<evidence type="ECO:0000313" key="3">
    <source>
        <dbReference type="Proteomes" id="UP000183671"/>
    </source>
</evidence>
<evidence type="ECO:0000256" key="1">
    <source>
        <dbReference type="SAM" id="Phobius"/>
    </source>
</evidence>
<keyword evidence="1" id="KW-1133">Transmembrane helix</keyword>
<dbReference type="EMBL" id="MBDM01000007">
    <property type="protein sequence ID" value="OJG02569.1"/>
    <property type="molecule type" value="Genomic_DNA"/>
</dbReference>
<reference evidence="2 3" key="1">
    <citation type="submission" date="2016-07" db="EMBL/GenBank/DDBJ databases">
        <title>A clinical isolate of carbapenem-resistant Streptococcus oralis with altered penicillin binding proteins.</title>
        <authorList>
            <person name="Kanji J.N."/>
            <person name="Bharat A."/>
            <person name="Naidu P."/>
            <person name="Martin I."/>
            <person name="Mulvey M.R."/>
            <person name="Panaro C.D."/>
        </authorList>
    </citation>
    <scope>NUCLEOTIDE SEQUENCE [LARGE SCALE GENOMIC DNA]</scope>
    <source>
        <strain evidence="2 3">SC15-3744</strain>
    </source>
</reference>
<keyword evidence="1" id="KW-0812">Transmembrane</keyword>
<evidence type="ECO:0000313" key="2">
    <source>
        <dbReference type="EMBL" id="OJG02569.1"/>
    </source>
</evidence>
<feature type="transmembrane region" description="Helical" evidence="1">
    <location>
        <begin position="83"/>
        <end position="104"/>
    </location>
</feature>
<sequence>MLEFFLIVVVVILECIMLKSFFSMNLKEYQGFSTRFFSSSSGGKISTNSIIFWIFISPFFSILGYVCSLFLNSAFKTCHVSYNYLWTISLVFWIVIYLIILILGRRKLVNHLFILIIAIASIVLNWYIARIAFTGNVNDISPDSSNTAFQFYLAIGLSLISIVQVIYESENYNLKRTRFIREKIQKYLREYKVIYSLKGNIELLYLSLAILVLEDFERPKFIRIIENILRTKTRNIAQNDSIDDIDSVSILVKQLQDLAVSSKEKDKIKKLRFIIKEINCSDQYITNVMELFNTISRLDRDFKIVESNKYNKK</sequence>
<keyword evidence="1" id="KW-0472">Membrane</keyword>
<comment type="caution">
    <text evidence="2">The sequence shown here is derived from an EMBL/GenBank/DDBJ whole genome shotgun (WGS) entry which is preliminary data.</text>
</comment>
<protein>
    <submittedName>
        <fullName evidence="2">Uncharacterized protein</fullName>
    </submittedName>
</protein>
<feature type="transmembrane region" description="Helical" evidence="1">
    <location>
        <begin position="149"/>
        <end position="167"/>
    </location>
</feature>
<gene>
    <name evidence="2" type="ORF">BBP19_08110</name>
</gene>